<reference evidence="1" key="2">
    <citation type="submission" date="2025-09" db="UniProtKB">
        <authorList>
            <consortium name="Ensembl"/>
        </authorList>
    </citation>
    <scope>IDENTIFICATION</scope>
</reference>
<dbReference type="Ensembl" id="ENSLLTT00000013105.1">
    <property type="protein sequence ID" value="ENSLLTP00000012617.1"/>
    <property type="gene ID" value="ENSLLTG00000009651.1"/>
</dbReference>
<dbReference type="InterPro" id="IPR051291">
    <property type="entry name" value="CIMAP"/>
</dbReference>
<sequence>MVPKKNDQINPVAFCQDFEYDSTCPVAFLGKLSLVLCLSVPLSADGFDPILGPGPGKYNRYPCTGIKNHDFTKYAEPAYTMRIKSSPKIMVLDSPGPCYYVDPSVSHSLPVMIFSGFLDIVTTPSPNEYHVEKLHPIDEPNAPAYSIGARTPYWLNNPTPAPNKYALPPTLGPKVPNKRAAPCLSISSIAPGRNYMLRKGPGPAAYTIPEPDIYLRHQPSYTMSQRFIPSSKEHTPGPLDYGAEQVTIHKPRAPCFSLGVRHSEYVHGTPTVCLIQE</sequence>
<organism evidence="1 2">
    <name type="scientific">Laticauda laticaudata</name>
    <name type="common">Blue-ringed sea krait</name>
    <name type="synonym">Blue-lipped sea krait</name>
    <dbReference type="NCBI Taxonomy" id="8630"/>
    <lineage>
        <taxon>Eukaryota</taxon>
        <taxon>Metazoa</taxon>
        <taxon>Chordata</taxon>
        <taxon>Craniata</taxon>
        <taxon>Vertebrata</taxon>
        <taxon>Euteleostomi</taxon>
        <taxon>Lepidosauria</taxon>
        <taxon>Squamata</taxon>
        <taxon>Bifurcata</taxon>
        <taxon>Unidentata</taxon>
        <taxon>Episquamata</taxon>
        <taxon>Toxicofera</taxon>
        <taxon>Serpentes</taxon>
        <taxon>Colubroidea</taxon>
        <taxon>Elapidae</taxon>
        <taxon>Laticaudinae</taxon>
        <taxon>Laticauda</taxon>
    </lineage>
</organism>
<dbReference type="InterPro" id="IPR010736">
    <property type="entry name" value="SHIPPO-rpt"/>
</dbReference>
<evidence type="ECO:0000313" key="1">
    <source>
        <dbReference type="Ensembl" id="ENSLLTP00000012617.1"/>
    </source>
</evidence>
<gene>
    <name evidence="1" type="primary">CIMAP1C</name>
</gene>
<dbReference type="Proteomes" id="UP000694406">
    <property type="component" value="Unplaced"/>
</dbReference>
<accession>A0A8C5S7N2</accession>
<protein>
    <submittedName>
        <fullName evidence="1">Ciliary microtubule associated protein 1C</fullName>
    </submittedName>
</protein>
<name>A0A8C5S7N2_LATLA</name>
<keyword evidence="2" id="KW-1185">Reference proteome</keyword>
<dbReference type="AlphaFoldDB" id="A0A8C5S7N2"/>
<dbReference type="PANTHER" id="PTHR21580">
    <property type="entry name" value="SHIPPO-1-RELATED"/>
    <property type="match status" value="1"/>
</dbReference>
<evidence type="ECO:0000313" key="2">
    <source>
        <dbReference type="Proteomes" id="UP000694406"/>
    </source>
</evidence>
<dbReference type="Pfam" id="PF07004">
    <property type="entry name" value="SHIPPO-rpt"/>
    <property type="match status" value="4"/>
</dbReference>
<proteinExistence type="predicted"/>
<dbReference type="GeneTree" id="ENSGT00940000162054"/>
<reference evidence="1" key="1">
    <citation type="submission" date="2025-08" db="UniProtKB">
        <authorList>
            <consortium name="Ensembl"/>
        </authorList>
    </citation>
    <scope>IDENTIFICATION</scope>
</reference>